<accession>A0A1Y2A5W3</accession>
<protein>
    <submittedName>
        <fullName evidence="1">Uncharacterized protein</fullName>
    </submittedName>
</protein>
<sequence length="253" mass="28580">MPPQPPHAILPDPLPLPPISAVTKTTTYNYYGPISPSLSTSSSTFLSTCTNTNPQDAARTITAFLLASQKDCLGTAEQKAACWLTVRVSKPSDAFQVPRWHQDGVMFPYDEGREGVVRSKYALTLAGPRTLILEGEQGGDVLRTLKEGEERYYWWRGKGNGDGKREQKPSDEDLYEAEDLLRNWLAEEFKDKKRVSLEEGQVVRFSWGREDSPVHSEPDLVGDRVFVTVLFGSEREVRSMCEWRCAEYGKVEW</sequence>
<name>A0A1Y2A5W3_9PLEO</name>
<evidence type="ECO:0000313" key="2">
    <source>
        <dbReference type="Proteomes" id="UP000193144"/>
    </source>
</evidence>
<reference evidence="1 2" key="1">
    <citation type="submission" date="2016-07" db="EMBL/GenBank/DDBJ databases">
        <title>Pervasive Adenine N6-methylation of Active Genes in Fungi.</title>
        <authorList>
            <consortium name="DOE Joint Genome Institute"/>
            <person name="Mondo S.J."/>
            <person name="Dannebaum R.O."/>
            <person name="Kuo R.C."/>
            <person name="Labutti K."/>
            <person name="Haridas S."/>
            <person name="Kuo A."/>
            <person name="Salamov A."/>
            <person name="Ahrendt S.R."/>
            <person name="Lipzen A."/>
            <person name="Sullivan W."/>
            <person name="Andreopoulos W.B."/>
            <person name="Clum A."/>
            <person name="Lindquist E."/>
            <person name="Daum C."/>
            <person name="Ramamoorthy G.K."/>
            <person name="Gryganskyi A."/>
            <person name="Culley D."/>
            <person name="Magnuson J.K."/>
            <person name="James T.Y."/>
            <person name="O'Malley M.A."/>
            <person name="Stajich J.E."/>
            <person name="Spatafora J.W."/>
            <person name="Visel A."/>
            <person name="Grigoriev I.V."/>
        </authorList>
    </citation>
    <scope>NUCLEOTIDE SEQUENCE [LARGE SCALE GENOMIC DNA]</scope>
    <source>
        <strain evidence="1 2">CBS 115471</strain>
    </source>
</reference>
<keyword evidence="2" id="KW-1185">Reference proteome</keyword>
<dbReference type="EMBL" id="MCFA01000009">
    <property type="protein sequence ID" value="ORY17906.1"/>
    <property type="molecule type" value="Genomic_DNA"/>
</dbReference>
<organism evidence="1 2">
    <name type="scientific">Clohesyomyces aquaticus</name>
    <dbReference type="NCBI Taxonomy" id="1231657"/>
    <lineage>
        <taxon>Eukaryota</taxon>
        <taxon>Fungi</taxon>
        <taxon>Dikarya</taxon>
        <taxon>Ascomycota</taxon>
        <taxon>Pezizomycotina</taxon>
        <taxon>Dothideomycetes</taxon>
        <taxon>Pleosporomycetidae</taxon>
        <taxon>Pleosporales</taxon>
        <taxon>Lindgomycetaceae</taxon>
        <taxon>Clohesyomyces</taxon>
    </lineage>
</organism>
<evidence type="ECO:0000313" key="1">
    <source>
        <dbReference type="EMBL" id="ORY17906.1"/>
    </source>
</evidence>
<dbReference type="OrthoDB" id="10261951at2759"/>
<dbReference type="AlphaFoldDB" id="A0A1Y2A5W3"/>
<dbReference type="Proteomes" id="UP000193144">
    <property type="component" value="Unassembled WGS sequence"/>
</dbReference>
<proteinExistence type="predicted"/>
<gene>
    <name evidence="1" type="ORF">BCR34DRAFT_376593</name>
</gene>
<dbReference type="STRING" id="1231657.A0A1Y2A5W3"/>
<comment type="caution">
    <text evidence="1">The sequence shown here is derived from an EMBL/GenBank/DDBJ whole genome shotgun (WGS) entry which is preliminary data.</text>
</comment>